<gene>
    <name evidence="1" type="ORF">HNR07_004765</name>
</gene>
<organism evidence="1 2">
    <name type="scientific">Nocardiopsis metallicus</name>
    <dbReference type="NCBI Taxonomy" id="179819"/>
    <lineage>
        <taxon>Bacteria</taxon>
        <taxon>Bacillati</taxon>
        <taxon>Actinomycetota</taxon>
        <taxon>Actinomycetes</taxon>
        <taxon>Streptosporangiales</taxon>
        <taxon>Nocardiopsidaceae</taxon>
        <taxon>Nocardiopsis</taxon>
    </lineage>
</organism>
<comment type="caution">
    <text evidence="1">The sequence shown here is derived from an EMBL/GenBank/DDBJ whole genome shotgun (WGS) entry which is preliminary data.</text>
</comment>
<dbReference type="EMBL" id="JACHDO010000001">
    <property type="protein sequence ID" value="MBB5493628.1"/>
    <property type="molecule type" value="Genomic_DNA"/>
</dbReference>
<keyword evidence="2" id="KW-1185">Reference proteome</keyword>
<protein>
    <submittedName>
        <fullName evidence="1">Uncharacterized protein</fullName>
    </submittedName>
</protein>
<dbReference type="AlphaFoldDB" id="A0A840WU00"/>
<evidence type="ECO:0000313" key="2">
    <source>
        <dbReference type="Proteomes" id="UP000579647"/>
    </source>
</evidence>
<reference evidence="1 2" key="1">
    <citation type="submission" date="2020-08" db="EMBL/GenBank/DDBJ databases">
        <title>Sequencing the genomes of 1000 actinobacteria strains.</title>
        <authorList>
            <person name="Klenk H.-P."/>
        </authorList>
    </citation>
    <scope>NUCLEOTIDE SEQUENCE [LARGE SCALE GENOMIC DNA]</scope>
    <source>
        <strain evidence="1 2">DSM 44598</strain>
    </source>
</reference>
<proteinExistence type="predicted"/>
<dbReference type="Proteomes" id="UP000579647">
    <property type="component" value="Unassembled WGS sequence"/>
</dbReference>
<dbReference type="RefSeq" id="WP_184366796.1">
    <property type="nucleotide sequence ID" value="NZ_BAAAKM010000065.1"/>
</dbReference>
<sequence>MGETDVGAGARDRVVHRARGLRAPWGRRSREEGWDPGEDWWTPSVDAVCEAYAAGRDLSGACAQLGEARARSGVEIGRALDDLGSFGRVVGWDQVPLPLVRALAEGWVEGGRDRNTCQDPLTGLASGAYLRTRVSELYRGADETVPAAFDHRLVVVALDPALDPWRRAARLIVLGHELSRFFTRGESVGLVSRGRIAVVSQDGPALEAQIDELREGIGWEHGAAVWSVPLPGTHREASALIDGLSRSRKDE</sequence>
<accession>A0A840WU00</accession>
<evidence type="ECO:0000313" key="1">
    <source>
        <dbReference type="EMBL" id="MBB5493628.1"/>
    </source>
</evidence>
<name>A0A840WU00_9ACTN</name>